<keyword evidence="1" id="KW-0732">Signal</keyword>
<dbReference type="Gene3D" id="1.20.1270.180">
    <property type="match status" value="1"/>
</dbReference>
<evidence type="ECO:0000259" key="2">
    <source>
        <dbReference type="Pfam" id="PF07007"/>
    </source>
</evidence>
<reference evidence="4" key="1">
    <citation type="submission" date="2016-11" db="EMBL/GenBank/DDBJ databases">
        <title>Comparative genomic and phenotypic analysis of Granulibacter bethesdensis clinical isolates from patients with chronic granulomatous disease.</title>
        <authorList>
            <person name="Zarember K.A."/>
            <person name="Porcella S.F."/>
            <person name="Chu J."/>
            <person name="Ding L."/>
            <person name="Dahlstrom E."/>
            <person name="Barbian K."/>
            <person name="Martens C."/>
            <person name="Sykora L."/>
            <person name="Kramer S."/>
            <person name="Pettinato A.M."/>
            <person name="Hong H."/>
            <person name="Wald G."/>
            <person name="Berg L.J."/>
            <person name="Rogge L.S."/>
            <person name="Greenberg D.E."/>
            <person name="Falcone E.L."/>
            <person name="Neves J.F."/>
            <person name="Simoes M.J."/>
            <person name="Casal M."/>
            <person name="Rodriguez-Lopez F.C."/>
            <person name="Zelazny A."/>
            <person name="Gallin J.I."/>
            <person name="Holland S.M."/>
        </authorList>
    </citation>
    <scope>NUCLEOTIDE SEQUENCE [LARGE SCALE GENOMIC DNA]</scope>
    <source>
        <strain evidence="4">NIH9.1</strain>
    </source>
</reference>
<evidence type="ECO:0000256" key="1">
    <source>
        <dbReference type="SAM" id="SignalP"/>
    </source>
</evidence>
<dbReference type="InterPro" id="IPR009739">
    <property type="entry name" value="LprI-like_N"/>
</dbReference>
<dbReference type="Proteomes" id="UP000182373">
    <property type="component" value="Chromosome"/>
</dbReference>
<organism evidence="3 4">
    <name type="scientific">Granulibacter bethesdensis</name>
    <dbReference type="NCBI Taxonomy" id="364410"/>
    <lineage>
        <taxon>Bacteria</taxon>
        <taxon>Pseudomonadati</taxon>
        <taxon>Pseudomonadota</taxon>
        <taxon>Alphaproteobacteria</taxon>
        <taxon>Acetobacterales</taxon>
        <taxon>Acetobacteraceae</taxon>
        <taxon>Granulibacter</taxon>
    </lineage>
</organism>
<dbReference type="PANTHER" id="PTHR39176">
    <property type="entry name" value="PERIPLASMIC PROTEIN-RELATED"/>
    <property type="match status" value="1"/>
</dbReference>
<feature type="chain" id="PRO_5042107651" description="Lysozyme inhibitor LprI-like N-terminal domain-containing protein" evidence="1">
    <location>
        <begin position="24"/>
        <end position="133"/>
    </location>
</feature>
<proteinExistence type="predicted"/>
<dbReference type="RefSeq" id="WP_081368822.1">
    <property type="nucleotide sequence ID" value="NZ_CP018191.1"/>
</dbReference>
<dbReference type="PANTHER" id="PTHR39176:SF1">
    <property type="entry name" value="PERIPLASMIC PROTEIN"/>
    <property type="match status" value="1"/>
</dbReference>
<name>A0AAC9P8I3_9PROT</name>
<sequence>MRTILLASCLTGLLVVFCRPGFAADCTDGNQMQLSQCAAQAASSADRTMNTLYQQLLKKIDPDSQQRLRAAQRAWIAYRDRECLFRTGGGPDQGGSIWPMINAQCLQTLTDSRNHDLAAQLKCQSWDLSCPAN</sequence>
<feature type="signal peptide" evidence="1">
    <location>
        <begin position="1"/>
        <end position="23"/>
    </location>
</feature>
<evidence type="ECO:0000313" key="3">
    <source>
        <dbReference type="EMBL" id="APH54019.1"/>
    </source>
</evidence>
<dbReference type="AlphaFoldDB" id="A0AAC9P8I3"/>
<feature type="domain" description="Lysozyme inhibitor LprI-like N-terminal" evidence="2">
    <location>
        <begin position="28"/>
        <end position="117"/>
    </location>
</feature>
<protein>
    <recommendedName>
        <fullName evidence="2">Lysozyme inhibitor LprI-like N-terminal domain-containing protein</fullName>
    </recommendedName>
</protein>
<dbReference type="Pfam" id="PF07007">
    <property type="entry name" value="LprI"/>
    <property type="match status" value="1"/>
</dbReference>
<evidence type="ECO:0000313" key="4">
    <source>
        <dbReference type="Proteomes" id="UP000182373"/>
    </source>
</evidence>
<gene>
    <name evidence="3" type="ORF">GbCGDNIH9_7326</name>
</gene>
<accession>A0AAC9P8I3</accession>
<dbReference type="EMBL" id="CP018191">
    <property type="protein sequence ID" value="APH54019.1"/>
    <property type="molecule type" value="Genomic_DNA"/>
</dbReference>